<accession>A0A165LYW3</accession>
<organism evidence="5 6">
    <name type="scientific">Daedalea quercina L-15889</name>
    <dbReference type="NCBI Taxonomy" id="1314783"/>
    <lineage>
        <taxon>Eukaryota</taxon>
        <taxon>Fungi</taxon>
        <taxon>Dikarya</taxon>
        <taxon>Basidiomycota</taxon>
        <taxon>Agaricomycotina</taxon>
        <taxon>Agaricomycetes</taxon>
        <taxon>Polyporales</taxon>
        <taxon>Fomitopsis</taxon>
    </lineage>
</organism>
<reference evidence="5 6" key="1">
    <citation type="journal article" date="2016" name="Mol. Biol. Evol.">
        <title>Comparative Genomics of Early-Diverging Mushroom-Forming Fungi Provides Insights into the Origins of Lignocellulose Decay Capabilities.</title>
        <authorList>
            <person name="Nagy L.G."/>
            <person name="Riley R."/>
            <person name="Tritt A."/>
            <person name="Adam C."/>
            <person name="Daum C."/>
            <person name="Floudas D."/>
            <person name="Sun H."/>
            <person name="Yadav J.S."/>
            <person name="Pangilinan J."/>
            <person name="Larsson K.H."/>
            <person name="Matsuura K."/>
            <person name="Barry K."/>
            <person name="Labutti K."/>
            <person name="Kuo R."/>
            <person name="Ohm R.A."/>
            <person name="Bhattacharya S.S."/>
            <person name="Shirouzu T."/>
            <person name="Yoshinaga Y."/>
            <person name="Martin F.M."/>
            <person name="Grigoriev I.V."/>
            <person name="Hibbett D.S."/>
        </authorList>
    </citation>
    <scope>NUCLEOTIDE SEQUENCE [LARGE SCALE GENOMIC DNA]</scope>
    <source>
        <strain evidence="5 6">L-15889</strain>
    </source>
</reference>
<feature type="domain" description="DUF676" evidence="4">
    <location>
        <begin position="3"/>
        <end position="211"/>
    </location>
</feature>
<protein>
    <submittedName>
        <fullName evidence="5">DUF676-domain-containing protein</fullName>
    </submittedName>
</protein>
<keyword evidence="3" id="KW-1133">Transmembrane helix</keyword>
<feature type="transmembrane region" description="Helical" evidence="3">
    <location>
        <begin position="283"/>
        <end position="306"/>
    </location>
</feature>
<dbReference type="InterPro" id="IPR029058">
    <property type="entry name" value="AB_hydrolase_fold"/>
</dbReference>
<dbReference type="STRING" id="1314783.A0A165LYW3"/>
<sequence length="468" mass="52301">MSSQTVHLLVLVHGMWGNPSHLNSLQKAIKERYSQSDAEKGPDGEELEVLLAKTNQDEHTYDGIDWGGERVAEEIFAAVKRLEDDGKRITRFSITGYSLGGLVSRYAVGVLHQRGFFDNVTPVTFNTIATPHIGLPRYPTFISSVASYLGPTLLSRTGEQFWAVDKWSPRGRPLLEVMADPERIFYRALCKFQILRIYANTVNDQTVPYPTAAIEADDIFYDHMINGIEIELDEQYAPLIKSYQLPDTPPPPPVTPKPLSSGWFANIRPPLPPALQFKFPYNVLIFVTFPIIFPIFLTLVLTRLTLSMRASRKRLRLLEKEESSVDRLMHVIARLERGMEGTMADMLEGPASLSTPPEVPSNGAAAALVTPEGECSALENGERPAKTERVDSVTASHPSGRPPTVLLTDLQLRLVRTLNTLPHLQKELAFIHPVANAHGPIICRDPRRFPSHKLGEGVVRHWADHFVI</sequence>
<feature type="region of interest" description="Disordered" evidence="2">
    <location>
        <begin position="378"/>
        <end position="402"/>
    </location>
</feature>
<evidence type="ECO:0000256" key="3">
    <source>
        <dbReference type="SAM" id="Phobius"/>
    </source>
</evidence>
<comment type="similarity">
    <text evidence="1">Belongs to the putative lipase ROG1 family.</text>
</comment>
<dbReference type="SUPFAM" id="SSF53474">
    <property type="entry name" value="alpha/beta-Hydrolases"/>
    <property type="match status" value="1"/>
</dbReference>
<feature type="compositionally biased region" description="Basic and acidic residues" evidence="2">
    <location>
        <begin position="380"/>
        <end position="391"/>
    </location>
</feature>
<gene>
    <name evidence="5" type="ORF">DAEQUDRAFT_677493</name>
</gene>
<evidence type="ECO:0000256" key="2">
    <source>
        <dbReference type="SAM" id="MobiDB-lite"/>
    </source>
</evidence>
<dbReference type="InterPro" id="IPR007751">
    <property type="entry name" value="DUF676_lipase-like"/>
</dbReference>
<dbReference type="AlphaFoldDB" id="A0A165LYW3"/>
<dbReference type="EMBL" id="KV429113">
    <property type="protein sequence ID" value="KZT65026.1"/>
    <property type="molecule type" value="Genomic_DNA"/>
</dbReference>
<proteinExistence type="inferred from homology"/>
<dbReference type="PANTHER" id="PTHR12482:SF62">
    <property type="entry name" value="LIPASE ROG1-RELATED"/>
    <property type="match status" value="1"/>
</dbReference>
<dbReference type="InterPro" id="IPR044294">
    <property type="entry name" value="Lipase-like"/>
</dbReference>
<keyword evidence="6" id="KW-1185">Reference proteome</keyword>
<evidence type="ECO:0000313" key="6">
    <source>
        <dbReference type="Proteomes" id="UP000076727"/>
    </source>
</evidence>
<evidence type="ECO:0000313" key="5">
    <source>
        <dbReference type="EMBL" id="KZT65026.1"/>
    </source>
</evidence>
<dbReference type="OrthoDB" id="273452at2759"/>
<dbReference type="Gene3D" id="3.40.50.1820">
    <property type="entry name" value="alpha/beta hydrolase"/>
    <property type="match status" value="1"/>
</dbReference>
<evidence type="ECO:0000259" key="4">
    <source>
        <dbReference type="Pfam" id="PF05057"/>
    </source>
</evidence>
<keyword evidence="3" id="KW-0812">Transmembrane</keyword>
<keyword evidence="3" id="KW-0472">Membrane</keyword>
<dbReference type="Pfam" id="PF05057">
    <property type="entry name" value="DUF676"/>
    <property type="match status" value="1"/>
</dbReference>
<name>A0A165LYW3_9APHY</name>
<dbReference type="Proteomes" id="UP000076727">
    <property type="component" value="Unassembled WGS sequence"/>
</dbReference>
<dbReference type="PANTHER" id="PTHR12482">
    <property type="entry name" value="LIPASE ROG1-RELATED-RELATED"/>
    <property type="match status" value="1"/>
</dbReference>
<evidence type="ECO:0000256" key="1">
    <source>
        <dbReference type="ARBA" id="ARBA00007920"/>
    </source>
</evidence>